<proteinExistence type="predicted"/>
<evidence type="ECO:0000313" key="1">
    <source>
        <dbReference type="EMBL" id="QVI61233.1"/>
    </source>
</evidence>
<gene>
    <name evidence="1" type="ORF">KG103_12085</name>
</gene>
<dbReference type="EMBL" id="CP074405">
    <property type="protein sequence ID" value="QVI61233.1"/>
    <property type="molecule type" value="Genomic_DNA"/>
</dbReference>
<dbReference type="Pfam" id="PF10698">
    <property type="entry name" value="DUF2505"/>
    <property type="match status" value="1"/>
</dbReference>
<dbReference type="Proteomes" id="UP000677804">
    <property type="component" value="Chromosome"/>
</dbReference>
<dbReference type="InterPro" id="IPR019639">
    <property type="entry name" value="DUF2505"/>
</dbReference>
<protein>
    <submittedName>
        <fullName evidence="1">DUF2505 domain-containing protein</fullName>
    </submittedName>
</protein>
<sequence>MQLHVTIELPTDVVGAARLLADPAYVHAKVRAAGAVEQQVDVTGSADAAFTVTSRRALPTAQIPPHLRPFVGDRIDVRQVEAWEAPAPDGSRSGTVVVEIAGAPVRVTGRTSLVAAGPDAARVTYDGEVRAAVPLFAAAVEEAAATAVRGALGTEETVAARWLAGAHDDAPQGGTAPR</sequence>
<keyword evidence="2" id="KW-1185">Reference proteome</keyword>
<name>A0ABX8D2J4_9CELL</name>
<reference evidence="1 2" key="1">
    <citation type="submission" date="2021-05" db="EMBL/GenBank/DDBJ databases">
        <title>Novel species in genus Cellulomonas.</title>
        <authorList>
            <person name="Zhang G."/>
        </authorList>
    </citation>
    <scope>NUCLEOTIDE SEQUENCE [LARGE SCALE GENOMIC DNA]</scope>
    <source>
        <strain evidence="2">zg-ZUI222</strain>
    </source>
</reference>
<organism evidence="1 2">
    <name type="scientific">Cellulomonas wangleii</name>
    <dbReference type="NCBI Taxonomy" id="2816956"/>
    <lineage>
        <taxon>Bacteria</taxon>
        <taxon>Bacillati</taxon>
        <taxon>Actinomycetota</taxon>
        <taxon>Actinomycetes</taxon>
        <taxon>Micrococcales</taxon>
        <taxon>Cellulomonadaceae</taxon>
        <taxon>Cellulomonas</taxon>
    </lineage>
</organism>
<accession>A0ABX8D2J4</accession>
<evidence type="ECO:0000313" key="2">
    <source>
        <dbReference type="Proteomes" id="UP000677804"/>
    </source>
</evidence>